<accession>A8DVL7</accession>
<protein>
    <submittedName>
        <fullName evidence="3">Uncharacterized protein</fullName>
    </submittedName>
</protein>
<feature type="non-terminal residue" evidence="3">
    <location>
        <position position="1"/>
    </location>
</feature>
<keyword evidence="1" id="KW-0472">Membrane</keyword>
<dbReference type="PANTHER" id="PTHR11360">
    <property type="entry name" value="MONOCARBOXYLATE TRANSPORTER"/>
    <property type="match status" value="1"/>
</dbReference>
<dbReference type="PhylomeDB" id="A8DVL7"/>
<evidence type="ECO:0000313" key="3">
    <source>
        <dbReference type="EMBL" id="EDO25742.1"/>
    </source>
</evidence>
<evidence type="ECO:0000256" key="1">
    <source>
        <dbReference type="SAM" id="Phobius"/>
    </source>
</evidence>
<dbReference type="PANTHER" id="PTHR11360:SF251">
    <property type="entry name" value="MAJOR FACILITATOR SUPERFAMILY (MFS) PROFILE DOMAIN-CONTAINING PROTEIN"/>
    <property type="match status" value="1"/>
</dbReference>
<keyword evidence="1" id="KW-0812">Transmembrane</keyword>
<dbReference type="InterPro" id="IPR050327">
    <property type="entry name" value="Proton-linked_MCT"/>
</dbReference>
<organism evidence="3 4">
    <name type="scientific">Nematostella vectensis</name>
    <name type="common">Starlet sea anemone</name>
    <dbReference type="NCBI Taxonomy" id="45351"/>
    <lineage>
        <taxon>Eukaryota</taxon>
        <taxon>Metazoa</taxon>
        <taxon>Cnidaria</taxon>
        <taxon>Anthozoa</taxon>
        <taxon>Hexacorallia</taxon>
        <taxon>Actiniaria</taxon>
        <taxon>Edwardsiidae</taxon>
        <taxon>Nematostella</taxon>
    </lineage>
</organism>
<evidence type="ECO:0000256" key="2">
    <source>
        <dbReference type="SAM" id="SignalP"/>
    </source>
</evidence>
<feature type="signal peptide" evidence="2">
    <location>
        <begin position="1"/>
        <end position="18"/>
    </location>
</feature>
<dbReference type="AlphaFoldDB" id="A8DVL7"/>
<dbReference type="SUPFAM" id="SSF103473">
    <property type="entry name" value="MFS general substrate transporter"/>
    <property type="match status" value="1"/>
</dbReference>
<sequence length="84" mass="8695">WVGSLALSLIMFFSPTAAKLSARLGPRPVSVIGALIAALGLFSTSQVNSIELMYLTYSVLFGTGASCVLIAGVDVSFLSQISVV</sequence>
<dbReference type="Proteomes" id="UP000001593">
    <property type="component" value="Unassembled WGS sequence"/>
</dbReference>
<dbReference type="InParanoid" id="A8DVL7"/>
<proteinExistence type="predicted"/>
<evidence type="ECO:0000313" key="4">
    <source>
        <dbReference type="Proteomes" id="UP000001593"/>
    </source>
</evidence>
<keyword evidence="1" id="KW-1133">Transmembrane helix</keyword>
<keyword evidence="2" id="KW-0732">Signal</keyword>
<dbReference type="HOGENOM" id="CLU_192625_0_0_1"/>
<keyword evidence="4" id="KW-1185">Reference proteome</keyword>
<name>A8DVL7_NEMVE</name>
<reference evidence="3 4" key="1">
    <citation type="journal article" date="2007" name="Science">
        <title>Sea anemone genome reveals ancestral eumetazoan gene repertoire and genomic organization.</title>
        <authorList>
            <person name="Putnam N.H."/>
            <person name="Srivastava M."/>
            <person name="Hellsten U."/>
            <person name="Dirks B."/>
            <person name="Chapman J."/>
            <person name="Salamov A."/>
            <person name="Terry A."/>
            <person name="Shapiro H."/>
            <person name="Lindquist E."/>
            <person name="Kapitonov V.V."/>
            <person name="Jurka J."/>
            <person name="Genikhovich G."/>
            <person name="Grigoriev I.V."/>
            <person name="Lucas S.M."/>
            <person name="Steele R.E."/>
            <person name="Finnerty J.R."/>
            <person name="Technau U."/>
            <person name="Martindale M.Q."/>
            <person name="Rokhsar D.S."/>
        </authorList>
    </citation>
    <scope>NUCLEOTIDE SEQUENCE [LARGE SCALE GENOMIC DNA]</scope>
    <source>
        <strain evidence="4">CH2 X CH6</strain>
    </source>
</reference>
<dbReference type="EMBL" id="DS478352">
    <property type="protein sequence ID" value="EDO25742.1"/>
    <property type="molecule type" value="Genomic_DNA"/>
</dbReference>
<feature type="transmembrane region" description="Helical" evidence="1">
    <location>
        <begin position="28"/>
        <end position="47"/>
    </location>
</feature>
<dbReference type="Gene3D" id="1.20.1250.20">
    <property type="entry name" value="MFS general substrate transporter like domains"/>
    <property type="match status" value="1"/>
</dbReference>
<feature type="transmembrane region" description="Helical" evidence="1">
    <location>
        <begin position="54"/>
        <end position="78"/>
    </location>
</feature>
<feature type="chain" id="PRO_5002718335" evidence="2">
    <location>
        <begin position="19"/>
        <end position="84"/>
    </location>
</feature>
<gene>
    <name evidence="3" type="ORF">NEMVEDRAFT_v1g156562</name>
</gene>
<dbReference type="InterPro" id="IPR036259">
    <property type="entry name" value="MFS_trans_sf"/>
</dbReference>